<protein>
    <submittedName>
        <fullName evidence="1 2">Uncharacterized protein</fullName>
    </submittedName>
</protein>
<accession>L1ICK9</accession>
<evidence type="ECO:0000313" key="2">
    <source>
        <dbReference type="EnsemblProtists" id="EKX33664"/>
    </source>
</evidence>
<dbReference type="KEGG" id="gtt:GUITHDRAFT_155963"/>
<evidence type="ECO:0000313" key="3">
    <source>
        <dbReference type="Proteomes" id="UP000011087"/>
    </source>
</evidence>
<organism evidence="1">
    <name type="scientific">Guillardia theta (strain CCMP2712)</name>
    <name type="common">Cryptophyte</name>
    <dbReference type="NCBI Taxonomy" id="905079"/>
    <lineage>
        <taxon>Eukaryota</taxon>
        <taxon>Cryptophyceae</taxon>
        <taxon>Pyrenomonadales</taxon>
        <taxon>Geminigeraceae</taxon>
        <taxon>Guillardia</taxon>
    </lineage>
</organism>
<reference evidence="2" key="3">
    <citation type="submission" date="2016-03" db="UniProtKB">
        <authorList>
            <consortium name="EnsemblProtists"/>
        </authorList>
    </citation>
    <scope>IDENTIFICATION</scope>
</reference>
<dbReference type="eggNOG" id="ENOG502SZ4M">
    <property type="taxonomic scope" value="Eukaryota"/>
</dbReference>
<name>L1ICK9_GUITC</name>
<keyword evidence="3" id="KW-1185">Reference proteome</keyword>
<dbReference type="Proteomes" id="UP000011087">
    <property type="component" value="Unassembled WGS sequence"/>
</dbReference>
<dbReference type="AlphaFoldDB" id="L1ICK9"/>
<evidence type="ECO:0000313" key="1">
    <source>
        <dbReference type="EMBL" id="EKX33664.1"/>
    </source>
</evidence>
<reference evidence="3" key="2">
    <citation type="submission" date="2012-11" db="EMBL/GenBank/DDBJ databases">
        <authorList>
            <person name="Kuo A."/>
            <person name="Curtis B.A."/>
            <person name="Tanifuji G."/>
            <person name="Burki F."/>
            <person name="Gruber A."/>
            <person name="Irimia M."/>
            <person name="Maruyama S."/>
            <person name="Arias M.C."/>
            <person name="Ball S.G."/>
            <person name="Gile G.H."/>
            <person name="Hirakawa Y."/>
            <person name="Hopkins J.F."/>
            <person name="Rensing S.A."/>
            <person name="Schmutz J."/>
            <person name="Symeonidi A."/>
            <person name="Elias M."/>
            <person name="Eveleigh R.J."/>
            <person name="Herman E.K."/>
            <person name="Klute M.J."/>
            <person name="Nakayama T."/>
            <person name="Obornik M."/>
            <person name="Reyes-Prieto A."/>
            <person name="Armbrust E.V."/>
            <person name="Aves S.J."/>
            <person name="Beiko R.G."/>
            <person name="Coutinho P."/>
            <person name="Dacks J.B."/>
            <person name="Durnford D.G."/>
            <person name="Fast N.M."/>
            <person name="Green B.R."/>
            <person name="Grisdale C."/>
            <person name="Hempe F."/>
            <person name="Henrissat B."/>
            <person name="Hoppner M.P."/>
            <person name="Ishida K.-I."/>
            <person name="Kim E."/>
            <person name="Koreny L."/>
            <person name="Kroth P.G."/>
            <person name="Liu Y."/>
            <person name="Malik S.-B."/>
            <person name="Maier U.G."/>
            <person name="McRose D."/>
            <person name="Mock T."/>
            <person name="Neilson J.A."/>
            <person name="Onodera N.T."/>
            <person name="Poole A.M."/>
            <person name="Pritham E.J."/>
            <person name="Richards T.A."/>
            <person name="Rocap G."/>
            <person name="Roy S.W."/>
            <person name="Sarai C."/>
            <person name="Schaack S."/>
            <person name="Shirato S."/>
            <person name="Slamovits C.H."/>
            <person name="Spencer D.F."/>
            <person name="Suzuki S."/>
            <person name="Worden A.Z."/>
            <person name="Zauner S."/>
            <person name="Barry K."/>
            <person name="Bell C."/>
            <person name="Bharti A.K."/>
            <person name="Crow J.A."/>
            <person name="Grimwood J."/>
            <person name="Kramer R."/>
            <person name="Lindquist E."/>
            <person name="Lucas S."/>
            <person name="Salamov A."/>
            <person name="McFadden G.I."/>
            <person name="Lane C.E."/>
            <person name="Keeling P.J."/>
            <person name="Gray M.W."/>
            <person name="Grigoriev I.V."/>
            <person name="Archibald J.M."/>
        </authorList>
    </citation>
    <scope>NUCLEOTIDE SEQUENCE</scope>
    <source>
        <strain evidence="3">CCMP2712</strain>
    </source>
</reference>
<dbReference type="HOGENOM" id="CLU_1083563_0_0_1"/>
<dbReference type="PaxDb" id="55529-EKX33664"/>
<gene>
    <name evidence="1" type="ORF">GUITHDRAFT_155963</name>
</gene>
<dbReference type="GeneID" id="17290400"/>
<sequence>MYNCMPYQLQSILSRGLTALEGLMKVNRSFLSCSTFLNSDLDLDAWSNNNTLGVQAVSVDANGRCSTYAVNNWLADLAGVHREEMVARMAYYDMNLASSEFRQICTHISGMMMLMSWAKVGFQGIPVRYLYSRWNKRFARGGEQEGVLIRQGFNPMWDKDGNFIGAVRTMEVVSEDEYDQVLLHNPEACELLAIQAVGKKPGKEMVSQRLLKEESIGYMVSNMEGRAQLLRLASMLESLFIPFIAEYENMQSPFNQQ</sequence>
<dbReference type="EnsemblProtists" id="EKX33664">
    <property type="protein sequence ID" value="EKX33664"/>
    <property type="gene ID" value="GUITHDRAFT_155963"/>
</dbReference>
<proteinExistence type="predicted"/>
<dbReference type="EMBL" id="JH993133">
    <property type="protein sequence ID" value="EKX33664.1"/>
    <property type="molecule type" value="Genomic_DNA"/>
</dbReference>
<reference evidence="1 3" key="1">
    <citation type="journal article" date="2012" name="Nature">
        <title>Algal genomes reveal evolutionary mosaicism and the fate of nucleomorphs.</title>
        <authorList>
            <consortium name="DOE Joint Genome Institute"/>
            <person name="Curtis B.A."/>
            <person name="Tanifuji G."/>
            <person name="Burki F."/>
            <person name="Gruber A."/>
            <person name="Irimia M."/>
            <person name="Maruyama S."/>
            <person name="Arias M.C."/>
            <person name="Ball S.G."/>
            <person name="Gile G.H."/>
            <person name="Hirakawa Y."/>
            <person name="Hopkins J.F."/>
            <person name="Kuo A."/>
            <person name="Rensing S.A."/>
            <person name="Schmutz J."/>
            <person name="Symeonidi A."/>
            <person name="Elias M."/>
            <person name="Eveleigh R.J."/>
            <person name="Herman E.K."/>
            <person name="Klute M.J."/>
            <person name="Nakayama T."/>
            <person name="Obornik M."/>
            <person name="Reyes-Prieto A."/>
            <person name="Armbrust E.V."/>
            <person name="Aves S.J."/>
            <person name="Beiko R.G."/>
            <person name="Coutinho P."/>
            <person name="Dacks J.B."/>
            <person name="Durnford D.G."/>
            <person name="Fast N.M."/>
            <person name="Green B.R."/>
            <person name="Grisdale C.J."/>
            <person name="Hempel F."/>
            <person name="Henrissat B."/>
            <person name="Hoppner M.P."/>
            <person name="Ishida K."/>
            <person name="Kim E."/>
            <person name="Koreny L."/>
            <person name="Kroth P.G."/>
            <person name="Liu Y."/>
            <person name="Malik S.B."/>
            <person name="Maier U.G."/>
            <person name="McRose D."/>
            <person name="Mock T."/>
            <person name="Neilson J.A."/>
            <person name="Onodera N.T."/>
            <person name="Poole A.M."/>
            <person name="Pritham E.J."/>
            <person name="Richards T.A."/>
            <person name="Rocap G."/>
            <person name="Roy S.W."/>
            <person name="Sarai C."/>
            <person name="Schaack S."/>
            <person name="Shirato S."/>
            <person name="Slamovits C.H."/>
            <person name="Spencer D.F."/>
            <person name="Suzuki S."/>
            <person name="Worden A.Z."/>
            <person name="Zauner S."/>
            <person name="Barry K."/>
            <person name="Bell C."/>
            <person name="Bharti A.K."/>
            <person name="Crow J.A."/>
            <person name="Grimwood J."/>
            <person name="Kramer R."/>
            <person name="Lindquist E."/>
            <person name="Lucas S."/>
            <person name="Salamov A."/>
            <person name="McFadden G.I."/>
            <person name="Lane C.E."/>
            <person name="Keeling P.J."/>
            <person name="Gray M.W."/>
            <person name="Grigoriev I.V."/>
            <person name="Archibald J.M."/>
        </authorList>
    </citation>
    <scope>NUCLEOTIDE SEQUENCE</scope>
    <source>
        <strain evidence="1 3">CCMP2712</strain>
    </source>
</reference>
<dbReference type="RefSeq" id="XP_005820644.1">
    <property type="nucleotide sequence ID" value="XM_005820587.1"/>
</dbReference>